<dbReference type="EMBL" id="VSRR010002278">
    <property type="protein sequence ID" value="MPC30561.1"/>
    <property type="molecule type" value="Genomic_DNA"/>
</dbReference>
<dbReference type="AlphaFoldDB" id="A0A5B7E903"/>
<accession>A0A5B7E903</accession>
<evidence type="ECO:0000313" key="1">
    <source>
        <dbReference type="EMBL" id="MPC30561.1"/>
    </source>
</evidence>
<evidence type="ECO:0000313" key="2">
    <source>
        <dbReference type="Proteomes" id="UP000324222"/>
    </source>
</evidence>
<organism evidence="1 2">
    <name type="scientific">Portunus trituberculatus</name>
    <name type="common">Swimming crab</name>
    <name type="synonym">Neptunus trituberculatus</name>
    <dbReference type="NCBI Taxonomy" id="210409"/>
    <lineage>
        <taxon>Eukaryota</taxon>
        <taxon>Metazoa</taxon>
        <taxon>Ecdysozoa</taxon>
        <taxon>Arthropoda</taxon>
        <taxon>Crustacea</taxon>
        <taxon>Multicrustacea</taxon>
        <taxon>Malacostraca</taxon>
        <taxon>Eumalacostraca</taxon>
        <taxon>Eucarida</taxon>
        <taxon>Decapoda</taxon>
        <taxon>Pleocyemata</taxon>
        <taxon>Brachyura</taxon>
        <taxon>Eubrachyura</taxon>
        <taxon>Portunoidea</taxon>
        <taxon>Portunidae</taxon>
        <taxon>Portuninae</taxon>
        <taxon>Portunus</taxon>
    </lineage>
</organism>
<name>A0A5B7E903_PORTR</name>
<dbReference type="Proteomes" id="UP000324222">
    <property type="component" value="Unassembled WGS sequence"/>
</dbReference>
<reference evidence="1 2" key="1">
    <citation type="submission" date="2019-05" db="EMBL/GenBank/DDBJ databases">
        <title>Another draft genome of Portunus trituberculatus and its Hox gene families provides insights of decapod evolution.</title>
        <authorList>
            <person name="Jeong J.-H."/>
            <person name="Song I."/>
            <person name="Kim S."/>
            <person name="Choi T."/>
            <person name="Kim D."/>
            <person name="Ryu S."/>
            <person name="Kim W."/>
        </authorList>
    </citation>
    <scope>NUCLEOTIDE SEQUENCE [LARGE SCALE GENOMIC DNA]</scope>
    <source>
        <tissue evidence="1">Muscle</tissue>
    </source>
</reference>
<keyword evidence="2" id="KW-1185">Reference proteome</keyword>
<proteinExistence type="predicted"/>
<protein>
    <submittedName>
        <fullName evidence="1">Uncharacterized protein</fullName>
    </submittedName>
</protein>
<gene>
    <name evidence="1" type="ORF">E2C01_023828</name>
</gene>
<comment type="caution">
    <text evidence="1">The sequence shown here is derived from an EMBL/GenBank/DDBJ whole genome shotgun (WGS) entry which is preliminary data.</text>
</comment>
<sequence>MVPVFLIPACDHFSPQWFISFSLLRLFTKHRAHPSQATTQSLTTSRSAFFNLHVVIIQSNSCETWSIIVNKELDTNE</sequence>